<feature type="compositionally biased region" description="Basic residues" evidence="1">
    <location>
        <begin position="48"/>
        <end position="59"/>
    </location>
</feature>
<gene>
    <name evidence="3" type="ORF">JS530_03000</name>
</gene>
<evidence type="ECO:0000313" key="3">
    <source>
        <dbReference type="EMBL" id="MBT1174485.1"/>
    </source>
</evidence>
<keyword evidence="2" id="KW-0472">Membrane</keyword>
<sequence>MALQRNNSGVNGVRSGRRAGSGASRPTASGRSGQAMSGGRGVRQTAPKQRKRKLSKKKRAMYRRRRIVVGVILALLIALIVFCGYSIARGVGAINVAIHHDDYYALSRESVPTPKKTSNVKNCSSNDVTLELSAKTQSVPVGGSLEFTASIVHDGSGSCLVDGSDGNRVLTITSGSETMYKSDVCAADSRMLLMAKGDKDAQKMTWNTDYNATLTECTDESSWAKVNPGTYTAQIALKDEPKVKSEPLTFTVE</sequence>
<comment type="caution">
    <text evidence="3">The sequence shown here is derived from an EMBL/GenBank/DDBJ whole genome shotgun (WGS) entry which is preliminary data.</text>
</comment>
<keyword evidence="2" id="KW-1133">Transmembrane helix</keyword>
<dbReference type="Proteomes" id="UP000711736">
    <property type="component" value="Unassembled WGS sequence"/>
</dbReference>
<evidence type="ECO:0000313" key="4">
    <source>
        <dbReference type="Proteomes" id="UP000711736"/>
    </source>
</evidence>
<dbReference type="RefSeq" id="WP_214375739.1">
    <property type="nucleotide sequence ID" value="NZ_JAFEJU010000002.1"/>
</dbReference>
<dbReference type="EMBL" id="JAFEJU010000002">
    <property type="protein sequence ID" value="MBT1174485.1"/>
    <property type="molecule type" value="Genomic_DNA"/>
</dbReference>
<name>A0ABS5UUJ4_9BIFI</name>
<keyword evidence="2" id="KW-0812">Transmembrane</keyword>
<evidence type="ECO:0008006" key="5">
    <source>
        <dbReference type="Google" id="ProtNLM"/>
    </source>
</evidence>
<feature type="compositionally biased region" description="Low complexity" evidence="1">
    <location>
        <begin position="1"/>
        <end position="33"/>
    </location>
</feature>
<accession>A0ABS5UUJ4</accession>
<reference evidence="3 4" key="1">
    <citation type="journal article" date="2021" name="Environ. Microbiol.">
        <title>Genetic insights into the dark matter of the mammalian gut microbiota through targeted genome reconstruction.</title>
        <authorList>
            <person name="Lugli G.A."/>
            <person name="Alessandri G."/>
            <person name="Milani C."/>
            <person name="Viappiani A."/>
            <person name="Fontana F."/>
            <person name="Tarracchini C."/>
            <person name="Mancabelli L."/>
            <person name="Argentini C."/>
            <person name="Ruiz L."/>
            <person name="Margolles A."/>
            <person name="van Sinderen D."/>
            <person name="Turroni F."/>
            <person name="Ventura M."/>
        </authorList>
    </citation>
    <scope>NUCLEOTIDE SEQUENCE [LARGE SCALE GENOMIC DNA]</scope>
    <source>
        <strain evidence="3 4">LC6</strain>
    </source>
</reference>
<organism evidence="3 4">
    <name type="scientific">Bifidobacterium colobi</name>
    <dbReference type="NCBI Taxonomy" id="2809026"/>
    <lineage>
        <taxon>Bacteria</taxon>
        <taxon>Bacillati</taxon>
        <taxon>Actinomycetota</taxon>
        <taxon>Actinomycetes</taxon>
        <taxon>Bifidobacteriales</taxon>
        <taxon>Bifidobacteriaceae</taxon>
        <taxon>Bifidobacterium</taxon>
    </lineage>
</organism>
<feature type="transmembrane region" description="Helical" evidence="2">
    <location>
        <begin position="67"/>
        <end position="88"/>
    </location>
</feature>
<proteinExistence type="predicted"/>
<feature type="region of interest" description="Disordered" evidence="1">
    <location>
        <begin position="1"/>
        <end position="59"/>
    </location>
</feature>
<evidence type="ECO:0000256" key="2">
    <source>
        <dbReference type="SAM" id="Phobius"/>
    </source>
</evidence>
<evidence type="ECO:0000256" key="1">
    <source>
        <dbReference type="SAM" id="MobiDB-lite"/>
    </source>
</evidence>
<keyword evidence="4" id="KW-1185">Reference proteome</keyword>
<protein>
    <recommendedName>
        <fullName evidence="5">Peptide ABC transporter permease</fullName>
    </recommendedName>
</protein>